<accession>A0A163XSK9</accession>
<evidence type="ECO:0000313" key="5">
    <source>
        <dbReference type="EMBL" id="KZD21306.1"/>
    </source>
</evidence>
<evidence type="ECO:0000256" key="3">
    <source>
        <dbReference type="ARBA" id="ARBA00022970"/>
    </source>
</evidence>
<dbReference type="AlphaFoldDB" id="A0A163XSK9"/>
<protein>
    <submittedName>
        <fullName evidence="5">ABC transporter permease</fullName>
    </submittedName>
</protein>
<keyword evidence="3" id="KW-0029">Amino-acid transport</keyword>
<dbReference type="GO" id="GO:0006865">
    <property type="term" value="P:amino acid transport"/>
    <property type="evidence" value="ECO:0007669"/>
    <property type="project" value="UniProtKB-KW"/>
</dbReference>
<dbReference type="PANTHER" id="PTHR30483">
    <property type="entry name" value="LEUCINE-SPECIFIC-BINDING PROTEIN"/>
    <property type="match status" value="1"/>
</dbReference>
<comment type="similarity">
    <text evidence="1">Belongs to the leucine-binding protein family.</text>
</comment>
<dbReference type="Proteomes" id="UP000076574">
    <property type="component" value="Unassembled WGS sequence"/>
</dbReference>
<dbReference type="EMBL" id="LVYV01000053">
    <property type="protein sequence ID" value="KZD21306.1"/>
    <property type="molecule type" value="Genomic_DNA"/>
</dbReference>
<organism evidence="5 6">
    <name type="scientific">Tardiphaga robiniae</name>
    <dbReference type="NCBI Taxonomy" id="943830"/>
    <lineage>
        <taxon>Bacteria</taxon>
        <taxon>Pseudomonadati</taxon>
        <taxon>Pseudomonadota</taxon>
        <taxon>Alphaproteobacteria</taxon>
        <taxon>Hyphomicrobiales</taxon>
        <taxon>Nitrobacteraceae</taxon>
        <taxon>Tardiphaga</taxon>
    </lineage>
</organism>
<dbReference type="InterPro" id="IPR051010">
    <property type="entry name" value="BCAA_transport"/>
</dbReference>
<feature type="domain" description="Leucine-binding protein" evidence="4">
    <location>
        <begin position="16"/>
        <end position="352"/>
    </location>
</feature>
<gene>
    <name evidence="5" type="ORF">A4A58_15325</name>
</gene>
<evidence type="ECO:0000256" key="1">
    <source>
        <dbReference type="ARBA" id="ARBA00010062"/>
    </source>
</evidence>
<dbReference type="STRING" id="943830.A4A58_15325"/>
<name>A0A163XSK9_9BRAD</name>
<dbReference type="CDD" id="cd06327">
    <property type="entry name" value="PBP1_SBP-like"/>
    <property type="match status" value="1"/>
</dbReference>
<evidence type="ECO:0000256" key="2">
    <source>
        <dbReference type="ARBA" id="ARBA00022729"/>
    </source>
</evidence>
<evidence type="ECO:0000259" key="4">
    <source>
        <dbReference type="Pfam" id="PF13458"/>
    </source>
</evidence>
<dbReference type="OrthoDB" id="5794591at2"/>
<keyword evidence="3" id="KW-0813">Transport</keyword>
<sequence>MTLPSSVLAQAGGKRVKVGVLTDMSGFASDANGKGSVTAAQLAAEEFASQLPGWTIEVVFADHQNKPDIGASIARRWIENEGVNAIFDVPVSSVALAVSEVTRNSNALFIGSGPGSTELTGAKCSPHTIHWTYDTWSLARGTAKAVTEAGNKRWFFLTADYAFGHALERDASELVKASGGTVVGAVRHPINTSDFSSFLLQAQASNSEVIALANAVGDTINSIKQASEFNITAGKQKLVALLLQLTDVHSLGLKTAQGLYLTQPFYWDMNAGTRAFSDRFMAKDGRRPTDVQAGVYSSLIHYLKAVRKTDSSNADAVVAAMKDMPTDDPLFGRGAIRKDGRVIHDMYVMQVKTPAESKGPWDYFKLVSTIPAADAFRPEDQGGCPLVKA</sequence>
<dbReference type="SUPFAM" id="SSF53822">
    <property type="entry name" value="Periplasmic binding protein-like I"/>
    <property type="match status" value="1"/>
</dbReference>
<dbReference type="Gene3D" id="3.40.50.2300">
    <property type="match status" value="2"/>
</dbReference>
<dbReference type="InterPro" id="IPR028082">
    <property type="entry name" value="Peripla_BP_I"/>
</dbReference>
<keyword evidence="2" id="KW-0732">Signal</keyword>
<proteinExistence type="inferred from homology"/>
<comment type="caution">
    <text evidence="5">The sequence shown here is derived from an EMBL/GenBank/DDBJ whole genome shotgun (WGS) entry which is preliminary data.</text>
</comment>
<evidence type="ECO:0000313" key="6">
    <source>
        <dbReference type="Proteomes" id="UP000076574"/>
    </source>
</evidence>
<dbReference type="RefSeq" id="WP_068737475.1">
    <property type="nucleotide sequence ID" value="NZ_LVYV01000053.1"/>
</dbReference>
<dbReference type="PANTHER" id="PTHR30483:SF6">
    <property type="entry name" value="PERIPLASMIC BINDING PROTEIN OF ABC TRANSPORTER FOR NATURAL AMINO ACIDS"/>
    <property type="match status" value="1"/>
</dbReference>
<keyword evidence="6" id="KW-1185">Reference proteome</keyword>
<dbReference type="Pfam" id="PF13458">
    <property type="entry name" value="Peripla_BP_6"/>
    <property type="match status" value="1"/>
</dbReference>
<reference evidence="5 6" key="1">
    <citation type="submission" date="2016-03" db="EMBL/GenBank/DDBJ databases">
        <title>Microsymbionts genomes from the relict species Vavilovia formosa (Stev.) Fed.</title>
        <authorList>
            <person name="Kopat V."/>
            <person name="Chirak E."/>
            <person name="Kimeklis A."/>
            <person name="Andronov E."/>
        </authorList>
    </citation>
    <scope>NUCLEOTIDE SEQUENCE [LARGE SCALE GENOMIC DNA]</scope>
    <source>
        <strain evidence="5 6">Vaf07</strain>
    </source>
</reference>
<dbReference type="InterPro" id="IPR028081">
    <property type="entry name" value="Leu-bd"/>
</dbReference>